<feature type="transmembrane region" description="Helical" evidence="1">
    <location>
        <begin position="91"/>
        <end position="112"/>
    </location>
</feature>
<keyword evidence="1" id="KW-0812">Transmembrane</keyword>
<dbReference type="Proteomes" id="UP000321933">
    <property type="component" value="Unassembled WGS sequence"/>
</dbReference>
<protein>
    <submittedName>
        <fullName evidence="2">DUF1640 domain-containing protein</fullName>
    </submittedName>
</protein>
<dbReference type="RefSeq" id="WP_148065796.1">
    <property type="nucleotide sequence ID" value="NZ_VRYZ01000009.1"/>
</dbReference>
<dbReference type="Gene3D" id="1.20.5.2280">
    <property type="match status" value="1"/>
</dbReference>
<comment type="caution">
    <text evidence="2">The sequence shown here is derived from an EMBL/GenBank/DDBJ whole genome shotgun (WGS) entry which is preliminary data.</text>
</comment>
<organism evidence="2 3">
    <name type="scientific">Parahaliea aestuarii</name>
    <dbReference type="NCBI Taxonomy" id="1852021"/>
    <lineage>
        <taxon>Bacteria</taxon>
        <taxon>Pseudomonadati</taxon>
        <taxon>Pseudomonadota</taxon>
        <taxon>Gammaproteobacteria</taxon>
        <taxon>Cellvibrionales</taxon>
        <taxon>Halieaceae</taxon>
        <taxon>Parahaliea</taxon>
    </lineage>
</organism>
<dbReference type="AlphaFoldDB" id="A0A5C8ZML8"/>
<keyword evidence="3" id="KW-1185">Reference proteome</keyword>
<name>A0A5C8ZML8_9GAMM</name>
<reference evidence="2 3" key="1">
    <citation type="submission" date="2019-08" db="EMBL/GenBank/DDBJ databases">
        <title>Parahaliea maris sp. nov., isolated from the surface seawater.</title>
        <authorList>
            <person name="Liu Y."/>
        </authorList>
    </citation>
    <scope>NUCLEOTIDE SEQUENCE [LARGE SCALE GENOMIC DNA]</scope>
    <source>
        <strain evidence="2 3">S2-26</strain>
    </source>
</reference>
<keyword evidence="1" id="KW-0472">Membrane</keyword>
<dbReference type="EMBL" id="VRYZ01000009">
    <property type="protein sequence ID" value="TXS89435.1"/>
    <property type="molecule type" value="Genomic_DNA"/>
</dbReference>
<dbReference type="OrthoDB" id="5569857at2"/>
<gene>
    <name evidence="2" type="ORF">FVW59_18140</name>
</gene>
<evidence type="ECO:0000313" key="3">
    <source>
        <dbReference type="Proteomes" id="UP000321933"/>
    </source>
</evidence>
<keyword evidence="1" id="KW-1133">Transmembrane helix</keyword>
<evidence type="ECO:0000313" key="2">
    <source>
        <dbReference type="EMBL" id="TXS89435.1"/>
    </source>
</evidence>
<proteinExistence type="predicted"/>
<evidence type="ECO:0000256" key="1">
    <source>
        <dbReference type="SAM" id="Phobius"/>
    </source>
</evidence>
<accession>A0A5C8ZML8</accession>
<sequence length="115" mass="13139">MAAIAFDTLKCARRLIAAGIPDQQADVLAELMAEAFVHNVDQLVTKDYLDTRFDAFEQRIERHMDERFTEIDRKFAEVDLRFAEINGKFRLLYWMTGIVIASTTLPALARLFGLG</sequence>